<dbReference type="Proteomes" id="UP000822688">
    <property type="component" value="Chromosome V"/>
</dbReference>
<reference evidence="1" key="1">
    <citation type="submission" date="2020-06" db="EMBL/GenBank/DDBJ databases">
        <title>WGS assembly of Ceratodon purpureus strain R40.</title>
        <authorList>
            <person name="Carey S.B."/>
            <person name="Jenkins J."/>
            <person name="Shu S."/>
            <person name="Lovell J.T."/>
            <person name="Sreedasyam A."/>
            <person name="Maumus F."/>
            <person name="Tiley G.P."/>
            <person name="Fernandez-Pozo N."/>
            <person name="Barry K."/>
            <person name="Chen C."/>
            <person name="Wang M."/>
            <person name="Lipzen A."/>
            <person name="Daum C."/>
            <person name="Saski C.A."/>
            <person name="Payton A.C."/>
            <person name="Mcbreen J.C."/>
            <person name="Conrad R.E."/>
            <person name="Kollar L.M."/>
            <person name="Olsson S."/>
            <person name="Huttunen S."/>
            <person name="Landis J.B."/>
            <person name="Wickett N.J."/>
            <person name="Johnson M.G."/>
            <person name="Rensing S.A."/>
            <person name="Grimwood J."/>
            <person name="Schmutz J."/>
            <person name="Mcdaniel S.F."/>
        </authorList>
    </citation>
    <scope>NUCLEOTIDE SEQUENCE</scope>
    <source>
        <strain evidence="1">R40</strain>
    </source>
</reference>
<keyword evidence="2" id="KW-1185">Reference proteome</keyword>
<evidence type="ECO:0000313" key="2">
    <source>
        <dbReference type="Proteomes" id="UP000822688"/>
    </source>
</evidence>
<sequence>MCEGLESPSSPHSIPSLAPSHCHSTPLHCALHCTALHCTRHSSRVHSSSRLRSICLDRLICHRINKGFGLPFRTDHTYIPRAAFLTRPSCLPACLLSQ</sequence>
<protein>
    <submittedName>
        <fullName evidence="1">Uncharacterized protein</fullName>
    </submittedName>
</protein>
<dbReference type="AlphaFoldDB" id="A0A8T0HX60"/>
<name>A0A8T0HX60_CERPU</name>
<accession>A0A8T0HX60</accession>
<comment type="caution">
    <text evidence="1">The sequence shown here is derived from an EMBL/GenBank/DDBJ whole genome shotgun (WGS) entry which is preliminary data.</text>
</comment>
<evidence type="ECO:0000313" key="1">
    <source>
        <dbReference type="EMBL" id="KAG0575367.1"/>
    </source>
</evidence>
<dbReference type="EMBL" id="CM026426">
    <property type="protein sequence ID" value="KAG0575367.1"/>
    <property type="molecule type" value="Genomic_DNA"/>
</dbReference>
<organism evidence="1 2">
    <name type="scientific">Ceratodon purpureus</name>
    <name type="common">Fire moss</name>
    <name type="synonym">Dicranum purpureum</name>
    <dbReference type="NCBI Taxonomy" id="3225"/>
    <lineage>
        <taxon>Eukaryota</taxon>
        <taxon>Viridiplantae</taxon>
        <taxon>Streptophyta</taxon>
        <taxon>Embryophyta</taxon>
        <taxon>Bryophyta</taxon>
        <taxon>Bryophytina</taxon>
        <taxon>Bryopsida</taxon>
        <taxon>Dicranidae</taxon>
        <taxon>Pseudoditrichales</taxon>
        <taxon>Ditrichaceae</taxon>
        <taxon>Ceratodon</taxon>
    </lineage>
</organism>
<proteinExistence type="predicted"/>
<gene>
    <name evidence="1" type="ORF">KC19_VG340400</name>
</gene>